<reference evidence="2 3" key="1">
    <citation type="submission" date="2016-10" db="EMBL/GenBank/DDBJ databases">
        <authorList>
            <person name="de Groot N.N."/>
        </authorList>
    </citation>
    <scope>NUCLEOTIDE SEQUENCE [LARGE SCALE GENOMIC DNA]</scope>
    <source>
        <strain evidence="2 3">CGMCC 1.9167</strain>
    </source>
</reference>
<dbReference type="GO" id="GO:0003824">
    <property type="term" value="F:catalytic activity"/>
    <property type="evidence" value="ECO:0007669"/>
    <property type="project" value="InterPro"/>
</dbReference>
<evidence type="ECO:0000313" key="3">
    <source>
        <dbReference type="Proteomes" id="UP000198644"/>
    </source>
</evidence>
<dbReference type="GO" id="GO:0030170">
    <property type="term" value="F:pyridoxal phosphate binding"/>
    <property type="evidence" value="ECO:0007669"/>
    <property type="project" value="InterPro"/>
</dbReference>
<gene>
    <name evidence="2" type="ORF">SAMN05216203_0253</name>
</gene>
<dbReference type="Pfam" id="PF03476">
    <property type="entry name" value="MOSC_N"/>
    <property type="match status" value="1"/>
</dbReference>
<proteinExistence type="predicted"/>
<dbReference type="OrthoDB" id="581532at2"/>
<keyword evidence="3" id="KW-1185">Reference proteome</keyword>
<dbReference type="AlphaFoldDB" id="A0A1I6GLW7"/>
<accession>A0A1I6GLW7</accession>
<sequence length="268" mass="29163">MKIAALYYYPVKSLPGVATDSLCLDRFGPAGDRRWMIVGADGRFVTQRKHPTLARVSCSLGGDGVWITVPGEGRFPLVEDAMTRSVTVWKDAVEARQAEPGAGEALSRFLGLEVEFVYMPEDTTRLACHDGLGDRHPVSFADGFPFLVTNMASLADLNRRLPRPADIRRFRPNIVVEGADAWAEDHWRQLSIAGVTLDLVKPCSRCNMTTVDPDTGARARDGEPLKTLAAFRTSPDGVLFGVNAVYRGSGAISVGDPITVLDTKESDL</sequence>
<dbReference type="EMBL" id="FOYW01000001">
    <property type="protein sequence ID" value="SFR43170.1"/>
    <property type="molecule type" value="Genomic_DNA"/>
</dbReference>
<dbReference type="SUPFAM" id="SSF141673">
    <property type="entry name" value="MOSC N-terminal domain-like"/>
    <property type="match status" value="1"/>
</dbReference>
<name>A0A1I6GLW7_9GAMM</name>
<dbReference type="PANTHER" id="PTHR14237:SF19">
    <property type="entry name" value="MITOCHONDRIAL AMIDOXIME REDUCING COMPONENT 1"/>
    <property type="match status" value="1"/>
</dbReference>
<dbReference type="RefSeq" id="WP_092008497.1">
    <property type="nucleotide sequence ID" value="NZ_FOYW01000001.1"/>
</dbReference>
<feature type="domain" description="MOSC" evidence="1">
    <location>
        <begin position="114"/>
        <end position="261"/>
    </location>
</feature>
<dbReference type="SUPFAM" id="SSF50800">
    <property type="entry name" value="PK beta-barrel domain-like"/>
    <property type="match status" value="1"/>
</dbReference>
<dbReference type="STRING" id="650891.SAMN05216203_0253"/>
<dbReference type="PROSITE" id="PS51340">
    <property type="entry name" value="MOSC"/>
    <property type="match status" value="1"/>
</dbReference>
<dbReference type="Proteomes" id="UP000198644">
    <property type="component" value="Unassembled WGS sequence"/>
</dbReference>
<dbReference type="Pfam" id="PF03473">
    <property type="entry name" value="MOSC"/>
    <property type="match status" value="1"/>
</dbReference>
<dbReference type="InterPro" id="IPR011037">
    <property type="entry name" value="Pyrv_Knase-like_insert_dom_sf"/>
</dbReference>
<dbReference type="GO" id="GO:0030151">
    <property type="term" value="F:molybdenum ion binding"/>
    <property type="evidence" value="ECO:0007669"/>
    <property type="project" value="InterPro"/>
</dbReference>
<dbReference type="InterPro" id="IPR005302">
    <property type="entry name" value="MoCF_Sase_C"/>
</dbReference>
<evidence type="ECO:0000259" key="1">
    <source>
        <dbReference type="PROSITE" id="PS51340"/>
    </source>
</evidence>
<dbReference type="PANTHER" id="PTHR14237">
    <property type="entry name" value="MOLYBDOPTERIN COFACTOR SULFURASE MOSC"/>
    <property type="match status" value="1"/>
</dbReference>
<dbReference type="InterPro" id="IPR005303">
    <property type="entry name" value="MOCOS_middle"/>
</dbReference>
<organism evidence="2 3">
    <name type="scientific">Marinobacter daqiaonensis</name>
    <dbReference type="NCBI Taxonomy" id="650891"/>
    <lineage>
        <taxon>Bacteria</taxon>
        <taxon>Pseudomonadati</taxon>
        <taxon>Pseudomonadota</taxon>
        <taxon>Gammaproteobacteria</taxon>
        <taxon>Pseudomonadales</taxon>
        <taxon>Marinobacteraceae</taxon>
        <taxon>Marinobacter</taxon>
    </lineage>
</organism>
<protein>
    <recommendedName>
        <fullName evidence="1">MOSC domain-containing protein</fullName>
    </recommendedName>
</protein>
<evidence type="ECO:0000313" key="2">
    <source>
        <dbReference type="EMBL" id="SFR43170.1"/>
    </source>
</evidence>